<keyword evidence="5" id="KW-0539">Nucleus</keyword>
<evidence type="ECO:0000256" key="5">
    <source>
        <dbReference type="ARBA" id="ARBA00023242"/>
    </source>
</evidence>
<dbReference type="GO" id="GO:0043565">
    <property type="term" value="F:sequence-specific DNA binding"/>
    <property type="evidence" value="ECO:0007669"/>
    <property type="project" value="InterPro"/>
</dbReference>
<dbReference type="InterPro" id="IPR003657">
    <property type="entry name" value="WRKY_dom"/>
</dbReference>
<feature type="compositionally biased region" description="Polar residues" evidence="6">
    <location>
        <begin position="107"/>
        <end position="140"/>
    </location>
</feature>
<gene>
    <name evidence="8" type="ORF">CIPAW_07G199600</name>
</gene>
<sequence>MAIDLVPYSKMEDPMAIQEEASAGLKSMEHLICLLSNQAPRDNHLNRLDCREITDFTVSKFKKVISILNRTGHARFRRGPSNPPPSFSGPTNLVERRSVPDPVRPEIQSQQPQTFTLDFSKPRTATGSRPVLSVNQQSKESFSTSPPVSSTTSSFMSSVTGDGSVSNGKQGSSILIAPITTMSAGKPPLSSSQRKKCSVNHSLSAANVSSSDRCHCSKKRKSRVKRAVRVAAISSKIADIPSDEFSWRKYGQKPIKGSPYPRGYYRCSSVKGCPARKHVERAQDDPNMLIVTYEGEHRHPHPPIPAASLAPQSSA</sequence>
<dbReference type="SMART" id="SM00774">
    <property type="entry name" value="WRKY"/>
    <property type="match status" value="1"/>
</dbReference>
<evidence type="ECO:0000313" key="9">
    <source>
        <dbReference type="Proteomes" id="UP000811609"/>
    </source>
</evidence>
<evidence type="ECO:0000256" key="4">
    <source>
        <dbReference type="ARBA" id="ARBA00023163"/>
    </source>
</evidence>
<dbReference type="Pfam" id="PF03106">
    <property type="entry name" value="WRKY"/>
    <property type="match status" value="1"/>
</dbReference>
<name>A0A8T1Q437_CARIL</name>
<feature type="compositionally biased region" description="Polar residues" evidence="6">
    <location>
        <begin position="161"/>
        <end position="170"/>
    </location>
</feature>
<dbReference type="PROSITE" id="PS50811">
    <property type="entry name" value="WRKY"/>
    <property type="match status" value="1"/>
</dbReference>
<feature type="region of interest" description="Disordered" evidence="6">
    <location>
        <begin position="296"/>
        <end position="315"/>
    </location>
</feature>
<dbReference type="InterPro" id="IPR018872">
    <property type="entry name" value="Zn-cluster-dom"/>
</dbReference>
<evidence type="ECO:0000256" key="3">
    <source>
        <dbReference type="ARBA" id="ARBA00023125"/>
    </source>
</evidence>
<evidence type="ECO:0000259" key="7">
    <source>
        <dbReference type="PROSITE" id="PS50811"/>
    </source>
</evidence>
<evidence type="ECO:0000256" key="6">
    <source>
        <dbReference type="SAM" id="MobiDB-lite"/>
    </source>
</evidence>
<keyword evidence="2" id="KW-0805">Transcription regulation</keyword>
<comment type="caution">
    <text evidence="8">The sequence shown here is derived from an EMBL/GenBank/DDBJ whole genome shotgun (WGS) entry which is preliminary data.</text>
</comment>
<comment type="subcellular location">
    <subcellularLocation>
        <location evidence="1">Nucleus</location>
    </subcellularLocation>
</comment>
<feature type="region of interest" description="Disordered" evidence="6">
    <location>
        <begin position="74"/>
        <end position="170"/>
    </location>
</feature>
<protein>
    <recommendedName>
        <fullName evidence="7">WRKY domain-containing protein</fullName>
    </recommendedName>
</protein>
<proteinExistence type="predicted"/>
<evidence type="ECO:0000313" key="8">
    <source>
        <dbReference type="EMBL" id="KAG6649254.1"/>
    </source>
</evidence>
<keyword evidence="4" id="KW-0804">Transcription</keyword>
<dbReference type="FunFam" id="2.20.25.80:FF:000004">
    <property type="entry name" value="WRKY transcription factor 65"/>
    <property type="match status" value="1"/>
</dbReference>
<feature type="compositionally biased region" description="Low complexity" evidence="6">
    <location>
        <begin position="141"/>
        <end position="160"/>
    </location>
</feature>
<dbReference type="GO" id="GO:0003700">
    <property type="term" value="F:DNA-binding transcription factor activity"/>
    <property type="evidence" value="ECO:0007669"/>
    <property type="project" value="InterPro"/>
</dbReference>
<dbReference type="GO" id="GO:0005516">
    <property type="term" value="F:calmodulin binding"/>
    <property type="evidence" value="ECO:0007669"/>
    <property type="project" value="UniProtKB-ARBA"/>
</dbReference>
<dbReference type="InterPro" id="IPR044810">
    <property type="entry name" value="WRKY_plant"/>
</dbReference>
<dbReference type="AlphaFoldDB" id="A0A8T1Q437"/>
<dbReference type="EMBL" id="CM031815">
    <property type="protein sequence ID" value="KAG6649254.1"/>
    <property type="molecule type" value="Genomic_DNA"/>
</dbReference>
<organism evidence="8 9">
    <name type="scientific">Carya illinoinensis</name>
    <name type="common">Pecan</name>
    <dbReference type="NCBI Taxonomy" id="32201"/>
    <lineage>
        <taxon>Eukaryota</taxon>
        <taxon>Viridiplantae</taxon>
        <taxon>Streptophyta</taxon>
        <taxon>Embryophyta</taxon>
        <taxon>Tracheophyta</taxon>
        <taxon>Spermatophyta</taxon>
        <taxon>Magnoliopsida</taxon>
        <taxon>eudicotyledons</taxon>
        <taxon>Gunneridae</taxon>
        <taxon>Pentapetalae</taxon>
        <taxon>rosids</taxon>
        <taxon>fabids</taxon>
        <taxon>Fagales</taxon>
        <taxon>Juglandaceae</taxon>
        <taxon>Carya</taxon>
    </lineage>
</organism>
<evidence type="ECO:0000256" key="1">
    <source>
        <dbReference type="ARBA" id="ARBA00004123"/>
    </source>
</evidence>
<dbReference type="Proteomes" id="UP000811609">
    <property type="component" value="Chromosome 7"/>
</dbReference>
<dbReference type="Pfam" id="PF10533">
    <property type="entry name" value="Plant_zn_clust"/>
    <property type="match status" value="1"/>
</dbReference>
<feature type="domain" description="WRKY" evidence="7">
    <location>
        <begin position="236"/>
        <end position="302"/>
    </location>
</feature>
<evidence type="ECO:0000256" key="2">
    <source>
        <dbReference type="ARBA" id="ARBA00023015"/>
    </source>
</evidence>
<accession>A0A8T1Q437</accession>
<dbReference type="GO" id="GO:0005634">
    <property type="term" value="C:nucleus"/>
    <property type="evidence" value="ECO:0007669"/>
    <property type="project" value="UniProtKB-SubCell"/>
</dbReference>
<dbReference type="PANTHER" id="PTHR31282">
    <property type="entry name" value="WRKY TRANSCRIPTION FACTOR 21-RELATED"/>
    <property type="match status" value="1"/>
</dbReference>
<keyword evidence="9" id="KW-1185">Reference proteome</keyword>
<reference evidence="8" key="1">
    <citation type="submission" date="2020-12" db="EMBL/GenBank/DDBJ databases">
        <title>WGS assembly of Carya illinoinensis cv. Pawnee.</title>
        <authorList>
            <person name="Platts A."/>
            <person name="Shu S."/>
            <person name="Wright S."/>
            <person name="Barry K."/>
            <person name="Edger P."/>
            <person name="Pires J.C."/>
            <person name="Schmutz J."/>
        </authorList>
    </citation>
    <scope>NUCLEOTIDE SEQUENCE</scope>
    <source>
        <tissue evidence="8">Leaf</tissue>
    </source>
</reference>
<keyword evidence="3" id="KW-0238">DNA-binding</keyword>